<feature type="compositionally biased region" description="Pro residues" evidence="1">
    <location>
        <begin position="1"/>
        <end position="10"/>
    </location>
</feature>
<dbReference type="EMBL" id="QGKW02001660">
    <property type="protein sequence ID" value="KAF2577420.1"/>
    <property type="molecule type" value="Genomic_DNA"/>
</dbReference>
<dbReference type="Proteomes" id="UP000712281">
    <property type="component" value="Unassembled WGS sequence"/>
</dbReference>
<evidence type="ECO:0000313" key="3">
    <source>
        <dbReference type="Proteomes" id="UP000712281"/>
    </source>
</evidence>
<comment type="caution">
    <text evidence="2">The sequence shown here is derived from an EMBL/GenBank/DDBJ whole genome shotgun (WGS) entry which is preliminary data.</text>
</comment>
<sequence length="208" mass="23298">MGEVKPPTPVRPSRVRAWSQRSDRAAPKLGRYRPSRVRARSLRSNRAWLELSRYVATELCSCSVATRRPSRVCARSLRSDQAWLELGCYIATELGLCVDVFTQIAKDVVGRGLDHGRRSLRGLIQNQCGVSCGTIVCSDVTEGNETLKPRILMTHSFLEQIGQPEVDLANDREESVLFNVPEATFILEFSSSQMFSMLFRDSLGFNGN</sequence>
<gene>
    <name evidence="2" type="ORF">F2Q68_00005178</name>
</gene>
<evidence type="ECO:0000313" key="2">
    <source>
        <dbReference type="EMBL" id="KAF2577420.1"/>
    </source>
</evidence>
<accession>A0A8S9J4Z7</accession>
<feature type="region of interest" description="Disordered" evidence="1">
    <location>
        <begin position="1"/>
        <end position="23"/>
    </location>
</feature>
<protein>
    <submittedName>
        <fullName evidence="2">Uncharacterized protein</fullName>
    </submittedName>
</protein>
<organism evidence="2 3">
    <name type="scientific">Brassica cretica</name>
    <name type="common">Mustard</name>
    <dbReference type="NCBI Taxonomy" id="69181"/>
    <lineage>
        <taxon>Eukaryota</taxon>
        <taxon>Viridiplantae</taxon>
        <taxon>Streptophyta</taxon>
        <taxon>Embryophyta</taxon>
        <taxon>Tracheophyta</taxon>
        <taxon>Spermatophyta</taxon>
        <taxon>Magnoliopsida</taxon>
        <taxon>eudicotyledons</taxon>
        <taxon>Gunneridae</taxon>
        <taxon>Pentapetalae</taxon>
        <taxon>rosids</taxon>
        <taxon>malvids</taxon>
        <taxon>Brassicales</taxon>
        <taxon>Brassicaceae</taxon>
        <taxon>Brassiceae</taxon>
        <taxon>Brassica</taxon>
    </lineage>
</organism>
<name>A0A8S9J4Z7_BRACR</name>
<proteinExistence type="predicted"/>
<dbReference type="AlphaFoldDB" id="A0A8S9J4Z7"/>
<evidence type="ECO:0000256" key="1">
    <source>
        <dbReference type="SAM" id="MobiDB-lite"/>
    </source>
</evidence>
<reference evidence="2" key="1">
    <citation type="submission" date="2019-12" db="EMBL/GenBank/DDBJ databases">
        <title>Genome sequencing and annotation of Brassica cretica.</title>
        <authorList>
            <person name="Studholme D.J."/>
            <person name="Sarris P.F."/>
        </authorList>
    </citation>
    <scope>NUCLEOTIDE SEQUENCE</scope>
    <source>
        <strain evidence="2">PFS-001/15</strain>
        <tissue evidence="2">Leaf</tissue>
    </source>
</reference>